<comment type="subcellular location">
    <subcellularLocation>
        <location evidence="1">Membrane</location>
        <topology evidence="1">Single-pass membrane protein</topology>
    </subcellularLocation>
</comment>
<feature type="region of interest" description="Disordered" evidence="5">
    <location>
        <begin position="273"/>
        <end position="302"/>
    </location>
</feature>
<keyword evidence="4 6" id="KW-0472">Membrane</keyword>
<evidence type="ECO:0000256" key="6">
    <source>
        <dbReference type="SAM" id="Phobius"/>
    </source>
</evidence>
<keyword evidence="2 6" id="KW-0812">Transmembrane</keyword>
<protein>
    <recommendedName>
        <fullName evidence="9">Transmembrane protein</fullName>
    </recommendedName>
</protein>
<dbReference type="Gene3D" id="2.60.120.260">
    <property type="entry name" value="Galactose-binding domain-like"/>
    <property type="match status" value="2"/>
</dbReference>
<evidence type="ECO:0000313" key="8">
    <source>
        <dbReference type="Proteomes" id="UP001329825"/>
    </source>
</evidence>
<dbReference type="GeneID" id="87959381"/>
<accession>A0ABZ1D863</accession>
<proteinExistence type="predicted"/>
<keyword evidence="3 6" id="KW-1133">Transmembrane helix</keyword>
<evidence type="ECO:0000256" key="1">
    <source>
        <dbReference type="ARBA" id="ARBA00004167"/>
    </source>
</evidence>
<organism evidence="7 8">
    <name type="scientific">Kwoniella shivajii</name>
    <dbReference type="NCBI Taxonomy" id="564305"/>
    <lineage>
        <taxon>Eukaryota</taxon>
        <taxon>Fungi</taxon>
        <taxon>Dikarya</taxon>
        <taxon>Basidiomycota</taxon>
        <taxon>Agaricomycotina</taxon>
        <taxon>Tremellomycetes</taxon>
        <taxon>Tremellales</taxon>
        <taxon>Cryptococcaceae</taxon>
        <taxon>Kwoniella</taxon>
    </lineage>
</organism>
<evidence type="ECO:0000256" key="3">
    <source>
        <dbReference type="ARBA" id="ARBA00022989"/>
    </source>
</evidence>
<feature type="compositionally biased region" description="Low complexity" evidence="5">
    <location>
        <begin position="276"/>
        <end position="302"/>
    </location>
</feature>
<feature type="compositionally biased region" description="Polar residues" evidence="5">
    <location>
        <begin position="419"/>
        <end position="472"/>
    </location>
</feature>
<feature type="compositionally biased region" description="Polar residues" evidence="5">
    <location>
        <begin position="376"/>
        <end position="385"/>
    </location>
</feature>
<dbReference type="RefSeq" id="XP_062794995.1">
    <property type="nucleotide sequence ID" value="XM_062938944.1"/>
</dbReference>
<evidence type="ECO:0000256" key="5">
    <source>
        <dbReference type="SAM" id="MobiDB-lite"/>
    </source>
</evidence>
<sequence length="589" mass="63600">MNITIDDTSPQFQYVSKNGTWLQDHTSDDQTSKYFHQTFYATHTEGDSASLTFNGTSVAIYGARRFNHGYYSAQLDGGTISYQSGYSVNQSIQQLLFQAGGLSADTEHTVVLTNTPSRNTQVPTSADQGWFDIDFAVITTSTQGKVFTTSYDDGSSAVQYFGSGWAVGNPNKLYYNTTVHVSGRATDLMQLKFNGSSIQVFGGLYTDHGNYSISIDDGPEKRYNGTFYKLQSQTPLYTSSHLSDGPHTLTMVNLGGTKGNYLDFDYAVVNSTVDPSGSTDNTTGTNTTTSTPESGGSSSSSSNVGAIAGGVVGGVVGLALVLLLAWFLFRRKRRNHEGLPYLMKTKEPLDLNGEEVKPFQYGENYHQPIPSSSSSNEGETFSGFAQPSHGLSPGSDTTREHNHSNTPFLTQLPPPPPSNATSYPQSENPPSSIGRSPTINERNNTQVPFSQTPSAATFGHSQSTTPGNQEGLSQREGEVAPPLPATRNSAKSAGLALPFTALPPMPSSRLSLYDDPTTPTTPTVPQPSFASPDRERAPSITSTRRMFVEGREQDMGPLGLHQHEPEDTFGPLPPDYQQATEPLPGQRRD</sequence>
<feature type="transmembrane region" description="Helical" evidence="6">
    <location>
        <begin position="307"/>
        <end position="329"/>
    </location>
</feature>
<dbReference type="EMBL" id="CP141890">
    <property type="protein sequence ID" value="WRT70256.1"/>
    <property type="molecule type" value="Genomic_DNA"/>
</dbReference>
<dbReference type="Proteomes" id="UP001329825">
    <property type="component" value="Chromosome 10"/>
</dbReference>
<reference evidence="7 8" key="1">
    <citation type="submission" date="2024-01" db="EMBL/GenBank/DDBJ databases">
        <title>Comparative genomics of Cryptococcus and Kwoniella reveals pathogenesis evolution and contrasting modes of karyotype evolution via chromosome fusion or intercentromeric recombination.</title>
        <authorList>
            <person name="Coelho M.A."/>
            <person name="David-Palma M."/>
            <person name="Shea T."/>
            <person name="Bowers K."/>
            <person name="McGinley-Smith S."/>
            <person name="Mohammad A.W."/>
            <person name="Gnirke A."/>
            <person name="Yurkov A.M."/>
            <person name="Nowrousian M."/>
            <person name="Sun S."/>
            <person name="Cuomo C.A."/>
            <person name="Heitman J."/>
        </authorList>
    </citation>
    <scope>NUCLEOTIDE SEQUENCE [LARGE SCALE GENOMIC DNA]</scope>
    <source>
        <strain evidence="7">CBS 11374</strain>
    </source>
</reference>
<evidence type="ECO:0000256" key="4">
    <source>
        <dbReference type="ARBA" id="ARBA00023136"/>
    </source>
</evidence>
<name>A0ABZ1D863_9TREE</name>
<evidence type="ECO:0000313" key="7">
    <source>
        <dbReference type="EMBL" id="WRT70256.1"/>
    </source>
</evidence>
<evidence type="ECO:0000256" key="2">
    <source>
        <dbReference type="ARBA" id="ARBA00022692"/>
    </source>
</evidence>
<feature type="compositionally biased region" description="Low complexity" evidence="5">
    <location>
        <begin position="516"/>
        <end position="527"/>
    </location>
</feature>
<keyword evidence="8" id="KW-1185">Reference proteome</keyword>
<feature type="region of interest" description="Disordered" evidence="5">
    <location>
        <begin position="362"/>
        <end position="589"/>
    </location>
</feature>
<dbReference type="InterPro" id="IPR051694">
    <property type="entry name" value="Immunoregulatory_rcpt-like"/>
</dbReference>
<dbReference type="PANTHER" id="PTHR15549">
    <property type="entry name" value="PAIRED IMMUNOGLOBULIN-LIKE TYPE 2 RECEPTOR"/>
    <property type="match status" value="1"/>
</dbReference>
<gene>
    <name evidence="7" type="ORF">IL334_007251</name>
</gene>
<evidence type="ECO:0008006" key="9">
    <source>
        <dbReference type="Google" id="ProtNLM"/>
    </source>
</evidence>
<dbReference type="PANTHER" id="PTHR15549:SF27">
    <property type="entry name" value="CHITIN-BINDING TYPE-1 DOMAIN-CONTAINING PROTEIN"/>
    <property type="match status" value="1"/>
</dbReference>
<dbReference type="Gene3D" id="1.20.5.510">
    <property type="entry name" value="Single helix bin"/>
    <property type="match status" value="1"/>
</dbReference>